<keyword evidence="2" id="KW-1185">Reference proteome</keyword>
<reference evidence="2" key="1">
    <citation type="journal article" date="2022" name="Nat. Commun.">
        <title>Chromosome evolution and the genetic basis of agronomically important traits in greater yam.</title>
        <authorList>
            <person name="Bredeson J.V."/>
            <person name="Lyons J.B."/>
            <person name="Oniyinde I.O."/>
            <person name="Okereke N.R."/>
            <person name="Kolade O."/>
            <person name="Nnabue I."/>
            <person name="Nwadili C.O."/>
            <person name="Hribova E."/>
            <person name="Parker M."/>
            <person name="Nwogha J."/>
            <person name="Shu S."/>
            <person name="Carlson J."/>
            <person name="Kariba R."/>
            <person name="Muthemba S."/>
            <person name="Knop K."/>
            <person name="Barton G.J."/>
            <person name="Sherwood A.V."/>
            <person name="Lopez-Montes A."/>
            <person name="Asiedu R."/>
            <person name="Jamnadass R."/>
            <person name="Muchugi A."/>
            <person name="Goodstein D."/>
            <person name="Egesi C.N."/>
            <person name="Featherston J."/>
            <person name="Asfaw A."/>
            <person name="Simpson G.G."/>
            <person name="Dolezel J."/>
            <person name="Hendre P.S."/>
            <person name="Van Deynze A."/>
            <person name="Kumar P.L."/>
            <person name="Obidiegwu J.E."/>
            <person name="Bhattacharjee R."/>
            <person name="Rokhsar D.S."/>
        </authorList>
    </citation>
    <scope>NUCLEOTIDE SEQUENCE [LARGE SCALE GENOMIC DNA]</scope>
    <source>
        <strain evidence="2">cv. TDa95/00328</strain>
    </source>
</reference>
<organism evidence="1 2">
    <name type="scientific">Dioscorea alata</name>
    <name type="common">Purple yam</name>
    <dbReference type="NCBI Taxonomy" id="55571"/>
    <lineage>
        <taxon>Eukaryota</taxon>
        <taxon>Viridiplantae</taxon>
        <taxon>Streptophyta</taxon>
        <taxon>Embryophyta</taxon>
        <taxon>Tracheophyta</taxon>
        <taxon>Spermatophyta</taxon>
        <taxon>Magnoliopsida</taxon>
        <taxon>Liliopsida</taxon>
        <taxon>Dioscoreales</taxon>
        <taxon>Dioscoreaceae</taxon>
        <taxon>Dioscorea</taxon>
    </lineage>
</organism>
<dbReference type="Proteomes" id="UP000827976">
    <property type="component" value="Chromosome 1"/>
</dbReference>
<accession>A0ACB7WUX8</accession>
<evidence type="ECO:0000313" key="2">
    <source>
        <dbReference type="Proteomes" id="UP000827976"/>
    </source>
</evidence>
<protein>
    <submittedName>
        <fullName evidence="1">Glutathione transferase protein</fullName>
        <ecNumber evidence="1">2.5.1.18</ecNumber>
    </submittedName>
</protein>
<name>A0ACB7WUX8_DIOAL</name>
<dbReference type="EC" id="2.5.1.18" evidence="1"/>
<proteinExistence type="predicted"/>
<dbReference type="EMBL" id="CM037011">
    <property type="protein sequence ID" value="KAH7692352.1"/>
    <property type="molecule type" value="Genomic_DNA"/>
</dbReference>
<keyword evidence="1" id="KW-0808">Transferase</keyword>
<gene>
    <name evidence="1" type="ORF">IHE45_01G061400</name>
</gene>
<comment type="caution">
    <text evidence="1">The sequence shown here is derived from an EMBL/GenBank/DDBJ whole genome shotgun (WGS) entry which is preliminary data.</text>
</comment>
<evidence type="ECO:0000313" key="1">
    <source>
        <dbReference type="EMBL" id="KAH7692352.1"/>
    </source>
</evidence>
<sequence length="221" mass="25762">MGRVKVSGSPTSSEVARVLVCLFEKNVEFQLTRVDIYNGLEKKPEYLKLQPNEKPLTFEDDVTNLVESRAICRHICEKYKDQGNTDILGIGERERKLVDQWLLIEADKFEPLNSDLVFDLIFLEFATTISLRVHSNKEAIEEYKKKLGKVLDVYEQRLQETRFLAGDKFTLADLYHLPDVHRLIKSTLCADLFASRKMVTNWWKEISSRASWKKVMEMQVE</sequence>